<dbReference type="PATRIC" id="fig|1227483.3.peg.2261"/>
<keyword evidence="1" id="KW-0812">Transmembrane</keyword>
<gene>
    <name evidence="2" type="ORF">C470_11382</name>
</gene>
<dbReference type="AlphaFoldDB" id="M0NM77"/>
<organism evidence="2 3">
    <name type="scientific">Halorubrum distributum JCM 13561</name>
    <dbReference type="NCBI Taxonomy" id="1227483"/>
    <lineage>
        <taxon>Archaea</taxon>
        <taxon>Methanobacteriati</taxon>
        <taxon>Methanobacteriota</taxon>
        <taxon>Stenosarchaea group</taxon>
        <taxon>Halobacteria</taxon>
        <taxon>Halobacteriales</taxon>
        <taxon>Haloferacaceae</taxon>
        <taxon>Halorubrum</taxon>
        <taxon>Halorubrum distributum group</taxon>
    </lineage>
</organism>
<dbReference type="EMBL" id="AOJF01000047">
    <property type="protein sequence ID" value="EMA58901.1"/>
    <property type="molecule type" value="Genomic_DNA"/>
</dbReference>
<protein>
    <submittedName>
        <fullName evidence="2">Uncharacterized protein</fullName>
    </submittedName>
</protein>
<sequence>MSIVSRVRLLESPLVRWAIAALYLGTSLFLLIVVGDLPKPDQIAVTITCVIGFLVVPIALNGYVNSAPEEH</sequence>
<keyword evidence="1" id="KW-0472">Membrane</keyword>
<dbReference type="Proteomes" id="UP000011581">
    <property type="component" value="Unassembled WGS sequence"/>
</dbReference>
<feature type="transmembrane region" description="Helical" evidence="1">
    <location>
        <begin position="14"/>
        <end position="34"/>
    </location>
</feature>
<name>M0NM77_9EURY</name>
<keyword evidence="1" id="KW-1133">Transmembrane helix</keyword>
<proteinExistence type="predicted"/>
<evidence type="ECO:0000313" key="3">
    <source>
        <dbReference type="Proteomes" id="UP000011581"/>
    </source>
</evidence>
<accession>M0NM77</accession>
<evidence type="ECO:0000313" key="2">
    <source>
        <dbReference type="EMBL" id="EMA58901.1"/>
    </source>
</evidence>
<feature type="transmembrane region" description="Helical" evidence="1">
    <location>
        <begin position="43"/>
        <end position="64"/>
    </location>
</feature>
<dbReference type="RefSeq" id="WP_008367310.1">
    <property type="nucleotide sequence ID" value="NZ_AOJF01000047.1"/>
</dbReference>
<reference evidence="2 3" key="1">
    <citation type="journal article" date="2014" name="PLoS Genet.">
        <title>Phylogenetically driven sequencing of extremely halophilic archaea reveals strategies for static and dynamic osmo-response.</title>
        <authorList>
            <person name="Becker E.A."/>
            <person name="Seitzer P.M."/>
            <person name="Tritt A."/>
            <person name="Larsen D."/>
            <person name="Krusor M."/>
            <person name="Yao A.I."/>
            <person name="Wu D."/>
            <person name="Madern D."/>
            <person name="Eisen J.A."/>
            <person name="Darling A.E."/>
            <person name="Facciotti M.T."/>
        </authorList>
    </citation>
    <scope>NUCLEOTIDE SEQUENCE [LARGE SCALE GENOMIC DNA]</scope>
    <source>
        <strain evidence="2 3">JCM 13561</strain>
    </source>
</reference>
<comment type="caution">
    <text evidence="2">The sequence shown here is derived from an EMBL/GenBank/DDBJ whole genome shotgun (WGS) entry which is preliminary data.</text>
</comment>
<evidence type="ECO:0000256" key="1">
    <source>
        <dbReference type="SAM" id="Phobius"/>
    </source>
</evidence>